<evidence type="ECO:0000256" key="1">
    <source>
        <dbReference type="SAM" id="MobiDB-lite"/>
    </source>
</evidence>
<feature type="region of interest" description="Disordered" evidence="1">
    <location>
        <begin position="64"/>
        <end position="103"/>
    </location>
</feature>
<organism evidence="2 3">
    <name type="scientific">Halorubrum aquaticum</name>
    <dbReference type="NCBI Taxonomy" id="387340"/>
    <lineage>
        <taxon>Archaea</taxon>
        <taxon>Methanobacteriati</taxon>
        <taxon>Methanobacteriota</taxon>
        <taxon>Stenosarchaea group</taxon>
        <taxon>Halobacteria</taxon>
        <taxon>Halobacteriales</taxon>
        <taxon>Haloferacaceae</taxon>
        <taxon>Halorubrum</taxon>
    </lineage>
</organism>
<sequence length="103" mass="11732">MSRNDTKHVQTELDADEYERFRAFADEHGLSLKEAGREALVEWIDRQQRADPNDQAFTVLETLEEDSLPESAETDARTETDLIDEWDGSDESFTLADAPGQSR</sequence>
<dbReference type="Proteomes" id="UP000323537">
    <property type="component" value="Unassembled WGS sequence"/>
</dbReference>
<dbReference type="OrthoDB" id="255935at2157"/>
<evidence type="ECO:0000313" key="2">
    <source>
        <dbReference type="EMBL" id="SFH45006.1"/>
    </source>
</evidence>
<protein>
    <submittedName>
        <fullName evidence="2">Uncharacterized protein</fullName>
    </submittedName>
</protein>
<name>A0A1I3A550_9EURY</name>
<feature type="compositionally biased region" description="Acidic residues" evidence="1">
    <location>
        <begin position="81"/>
        <end position="90"/>
    </location>
</feature>
<proteinExistence type="predicted"/>
<evidence type="ECO:0000313" key="3">
    <source>
        <dbReference type="Proteomes" id="UP000323537"/>
    </source>
</evidence>
<keyword evidence="3" id="KW-1185">Reference proteome</keyword>
<gene>
    <name evidence="2" type="ORF">SAMN04488066_104143</name>
</gene>
<dbReference type="AlphaFoldDB" id="A0A1I3A550"/>
<dbReference type="RefSeq" id="WP_149783788.1">
    <property type="nucleotide sequence ID" value="NZ_BAAADP010000001.1"/>
</dbReference>
<reference evidence="2 3" key="1">
    <citation type="submission" date="2016-10" db="EMBL/GenBank/DDBJ databases">
        <authorList>
            <person name="Varghese N."/>
            <person name="Submissions S."/>
        </authorList>
    </citation>
    <scope>NUCLEOTIDE SEQUENCE [LARGE SCALE GENOMIC DNA]</scope>
    <source>
        <strain evidence="2 3">CGMCC 1.6377</strain>
    </source>
</reference>
<dbReference type="EMBL" id="FOPZ01000004">
    <property type="protein sequence ID" value="SFH45006.1"/>
    <property type="molecule type" value="Genomic_DNA"/>
</dbReference>
<accession>A0A1I3A550</accession>